<dbReference type="EMBL" id="WJXW01000016">
    <property type="protein sequence ID" value="KAF9729436.1"/>
    <property type="molecule type" value="Genomic_DNA"/>
</dbReference>
<name>A0A9P6G6C6_9PLEO</name>
<sequence>MIPSCGNKCYSSSRSVERNKRRHHLASCFAMRCAHWPAGSDTYNINTRAISSAKRKPDKRQGSSRRQELERNPSHVFPGAVKI</sequence>
<accession>A0A9P6G6C6</accession>
<organism evidence="2 3">
    <name type="scientific">Paraphaeosphaeria minitans</name>
    <dbReference type="NCBI Taxonomy" id="565426"/>
    <lineage>
        <taxon>Eukaryota</taxon>
        <taxon>Fungi</taxon>
        <taxon>Dikarya</taxon>
        <taxon>Ascomycota</taxon>
        <taxon>Pezizomycotina</taxon>
        <taxon>Dothideomycetes</taxon>
        <taxon>Pleosporomycetidae</taxon>
        <taxon>Pleosporales</taxon>
        <taxon>Massarineae</taxon>
        <taxon>Didymosphaeriaceae</taxon>
        <taxon>Paraphaeosphaeria</taxon>
    </lineage>
</organism>
<feature type="compositionally biased region" description="Basic and acidic residues" evidence="1">
    <location>
        <begin position="59"/>
        <end position="73"/>
    </location>
</feature>
<comment type="caution">
    <text evidence="2">The sequence shown here is derived from an EMBL/GenBank/DDBJ whole genome shotgun (WGS) entry which is preliminary data.</text>
</comment>
<dbReference type="Proteomes" id="UP000756921">
    <property type="component" value="Unassembled WGS sequence"/>
</dbReference>
<reference evidence="2" key="1">
    <citation type="journal article" date="2020" name="Mol. Plant Microbe Interact.">
        <title>Genome Sequence of the Biocontrol Agent Coniothyrium minitans strain Conio (IMI 134523).</title>
        <authorList>
            <person name="Patel D."/>
            <person name="Shittu T.A."/>
            <person name="Baroncelli R."/>
            <person name="Muthumeenakshi S."/>
            <person name="Osborne T.H."/>
            <person name="Janganan T.K."/>
            <person name="Sreenivasaprasad S."/>
        </authorList>
    </citation>
    <scope>NUCLEOTIDE SEQUENCE</scope>
    <source>
        <strain evidence="2">Conio</strain>
    </source>
</reference>
<gene>
    <name evidence="2" type="ORF">PMIN01_12300</name>
</gene>
<evidence type="ECO:0000313" key="3">
    <source>
        <dbReference type="Proteomes" id="UP000756921"/>
    </source>
</evidence>
<dbReference type="AlphaFoldDB" id="A0A9P6G6C6"/>
<proteinExistence type="predicted"/>
<protein>
    <submittedName>
        <fullName evidence="2">Uncharacterized protein</fullName>
    </submittedName>
</protein>
<evidence type="ECO:0000256" key="1">
    <source>
        <dbReference type="SAM" id="MobiDB-lite"/>
    </source>
</evidence>
<keyword evidence="3" id="KW-1185">Reference proteome</keyword>
<evidence type="ECO:0000313" key="2">
    <source>
        <dbReference type="EMBL" id="KAF9729436.1"/>
    </source>
</evidence>
<feature type="region of interest" description="Disordered" evidence="1">
    <location>
        <begin position="48"/>
        <end position="83"/>
    </location>
</feature>